<dbReference type="PANTHER" id="PTHR30111">
    <property type="entry name" value="33 KDA CHAPERONIN"/>
    <property type="match status" value="1"/>
</dbReference>
<reference evidence="6 7" key="1">
    <citation type="journal article" date="2018" name="Nat. Biotechnol.">
        <title>A standardized bacterial taxonomy based on genome phylogeny substantially revises the tree of life.</title>
        <authorList>
            <person name="Parks D.H."/>
            <person name="Chuvochina M."/>
            <person name="Waite D.W."/>
            <person name="Rinke C."/>
            <person name="Skarshewski A."/>
            <person name="Chaumeil P.A."/>
            <person name="Hugenholtz P."/>
        </authorList>
    </citation>
    <scope>NUCLEOTIDE SEQUENCE [LARGE SCALE GENOMIC DNA]</scope>
    <source>
        <strain evidence="6">UBA10707</strain>
    </source>
</reference>
<evidence type="ECO:0000256" key="3">
    <source>
        <dbReference type="ARBA" id="ARBA00023157"/>
    </source>
</evidence>
<dbReference type="GO" id="GO:0005737">
    <property type="term" value="C:cytoplasm"/>
    <property type="evidence" value="ECO:0007669"/>
    <property type="project" value="InterPro"/>
</dbReference>
<dbReference type="NCBIfam" id="NF001033">
    <property type="entry name" value="PRK00114.1"/>
    <property type="match status" value="1"/>
</dbReference>
<dbReference type="Proteomes" id="UP000264036">
    <property type="component" value="Unassembled WGS sequence"/>
</dbReference>
<dbReference type="SUPFAM" id="SSF118352">
    <property type="entry name" value="HSP33 redox switch-like"/>
    <property type="match status" value="1"/>
</dbReference>
<organism evidence="6 7">
    <name type="scientific">Advenella kashmirensis</name>
    <dbReference type="NCBI Taxonomy" id="310575"/>
    <lineage>
        <taxon>Bacteria</taxon>
        <taxon>Pseudomonadati</taxon>
        <taxon>Pseudomonadota</taxon>
        <taxon>Betaproteobacteria</taxon>
        <taxon>Burkholderiales</taxon>
        <taxon>Alcaligenaceae</taxon>
    </lineage>
</organism>
<dbReference type="GO" id="GO:0044183">
    <property type="term" value="F:protein folding chaperone"/>
    <property type="evidence" value="ECO:0007669"/>
    <property type="project" value="TreeGrafter"/>
</dbReference>
<evidence type="ECO:0000256" key="4">
    <source>
        <dbReference type="ARBA" id="ARBA00023186"/>
    </source>
</evidence>
<dbReference type="GO" id="GO:0042026">
    <property type="term" value="P:protein refolding"/>
    <property type="evidence" value="ECO:0007669"/>
    <property type="project" value="TreeGrafter"/>
</dbReference>
<protein>
    <submittedName>
        <fullName evidence="6">Hsp33 family molecular chaperone HslO</fullName>
    </submittedName>
</protein>
<keyword evidence="1" id="KW-0963">Cytoplasm</keyword>
<comment type="caution">
    <text evidence="6">The sequence shown here is derived from an EMBL/GenBank/DDBJ whole genome shotgun (WGS) entry which is preliminary data.</text>
</comment>
<sequence>MTTDQLQKYLLDDRSTRIQTVDLTETWHTGLAHQSYPPVVRDLLGQLCAASVLLASNIKFDGSLVLQLQGDGPLALIVVECQSDLSLRATVQLRQEFVVPDNATFQSLLNANGNGRFIVILDPTDRQEGQHPYQGVVPMEGDSVAQVLEHYMKQSEQLDTRIWLAANAQRAAGLLLQRLPDHGGTADDAEAHQESWQRTRILAQTLTQEEMLSESPETLIHRLFWEEPLLTFEPQPVRWFCPCTRERVGNMLKMLGQAEIESILSEQGKIDIACNFCGKPYTFDAIDCARLFIDGQSPEDPPEPIAH</sequence>
<dbReference type="SUPFAM" id="SSF64397">
    <property type="entry name" value="Hsp33 domain"/>
    <property type="match status" value="1"/>
</dbReference>
<gene>
    <name evidence="6" type="ORF">DD666_08560</name>
</gene>
<dbReference type="PANTHER" id="PTHR30111:SF1">
    <property type="entry name" value="33 KDA CHAPERONIN"/>
    <property type="match status" value="1"/>
</dbReference>
<proteinExistence type="predicted"/>
<evidence type="ECO:0000256" key="2">
    <source>
        <dbReference type="ARBA" id="ARBA00022833"/>
    </source>
</evidence>
<dbReference type="AlphaFoldDB" id="A0A356LEL2"/>
<evidence type="ECO:0000313" key="7">
    <source>
        <dbReference type="Proteomes" id="UP000264036"/>
    </source>
</evidence>
<dbReference type="InterPro" id="IPR023212">
    <property type="entry name" value="Hsp33_helix_hairpin_bin_dom_sf"/>
</dbReference>
<keyword evidence="4" id="KW-0143">Chaperone</keyword>
<dbReference type="PIRSF" id="PIRSF005261">
    <property type="entry name" value="Heat_shock_Hsp33"/>
    <property type="match status" value="1"/>
</dbReference>
<dbReference type="Gene3D" id="1.10.287.480">
    <property type="entry name" value="helix hairpin bin"/>
    <property type="match status" value="1"/>
</dbReference>
<dbReference type="InterPro" id="IPR016153">
    <property type="entry name" value="Heat_shock_Hsp33_N"/>
</dbReference>
<dbReference type="Pfam" id="PF01430">
    <property type="entry name" value="HSP33"/>
    <property type="match status" value="1"/>
</dbReference>
<dbReference type="InterPro" id="IPR000397">
    <property type="entry name" value="Heat_shock_Hsp33"/>
</dbReference>
<dbReference type="EMBL" id="DOEK01000021">
    <property type="protein sequence ID" value="HBP29453.1"/>
    <property type="molecule type" value="Genomic_DNA"/>
</dbReference>
<keyword evidence="2" id="KW-0862">Zinc</keyword>
<name>A0A356LEL2_9BURK</name>
<evidence type="ECO:0000313" key="6">
    <source>
        <dbReference type="EMBL" id="HBP29453.1"/>
    </source>
</evidence>
<evidence type="ECO:0000256" key="1">
    <source>
        <dbReference type="ARBA" id="ARBA00022490"/>
    </source>
</evidence>
<dbReference type="GO" id="GO:0051082">
    <property type="term" value="F:unfolded protein binding"/>
    <property type="evidence" value="ECO:0007669"/>
    <property type="project" value="InterPro"/>
</dbReference>
<evidence type="ECO:0000256" key="5">
    <source>
        <dbReference type="ARBA" id="ARBA00023284"/>
    </source>
</evidence>
<dbReference type="Gene3D" id="3.90.1280.10">
    <property type="entry name" value="HSP33 redox switch-like"/>
    <property type="match status" value="1"/>
</dbReference>
<keyword evidence="3" id="KW-1015">Disulfide bond</keyword>
<keyword evidence="5" id="KW-0676">Redox-active center</keyword>
<accession>A0A356LEL2</accession>
<dbReference type="CDD" id="cd00498">
    <property type="entry name" value="Hsp33"/>
    <property type="match status" value="1"/>
</dbReference>
<dbReference type="InterPro" id="IPR016154">
    <property type="entry name" value="Heat_shock_Hsp33_C"/>
</dbReference>
<dbReference type="Gene3D" id="3.55.30.10">
    <property type="entry name" value="Hsp33 domain"/>
    <property type="match status" value="1"/>
</dbReference>